<name>A0A2X2D483_PSELU</name>
<dbReference type="Pfam" id="PF07007">
    <property type="entry name" value="LprI"/>
    <property type="match status" value="1"/>
</dbReference>
<evidence type="ECO:0000256" key="1">
    <source>
        <dbReference type="SAM" id="SignalP"/>
    </source>
</evidence>
<dbReference type="Proteomes" id="UP000250443">
    <property type="component" value="Unassembled WGS sequence"/>
</dbReference>
<feature type="signal peptide" evidence="1">
    <location>
        <begin position="1"/>
        <end position="21"/>
    </location>
</feature>
<evidence type="ECO:0000313" key="3">
    <source>
        <dbReference type="EMBL" id="SPZ12476.1"/>
    </source>
</evidence>
<evidence type="ECO:0000313" key="4">
    <source>
        <dbReference type="Proteomes" id="UP000250443"/>
    </source>
</evidence>
<protein>
    <submittedName>
        <fullName evidence="3">Uncharacterized protein conserved in bacteria</fullName>
    </submittedName>
</protein>
<feature type="chain" id="PRO_5016148008" evidence="1">
    <location>
        <begin position="22"/>
        <end position="135"/>
    </location>
</feature>
<keyword evidence="1" id="KW-0732">Signal</keyword>
<sequence length="135" mass="15203">MRFYLFAFGLTALVAFQPAFAMDEEDYSATFNTCLDESKGTTRDMLSCISAETKLQDTRLNEAYQNTMATFSDPQKAKLKETQRLWIKYRDANCSLYTNATGGTIDALNTASCLLDMTKARADELSRFTEQDPSL</sequence>
<dbReference type="EMBL" id="UAUF01000014">
    <property type="protein sequence ID" value="SPZ12476.1"/>
    <property type="molecule type" value="Genomic_DNA"/>
</dbReference>
<gene>
    <name evidence="3" type="ORF">NCTC11842_04489</name>
</gene>
<dbReference type="Gene3D" id="1.20.1270.180">
    <property type="match status" value="1"/>
</dbReference>
<feature type="domain" description="Lysozyme inhibitor LprI-like N-terminal" evidence="2">
    <location>
        <begin position="38"/>
        <end position="125"/>
    </location>
</feature>
<reference evidence="3 4" key="1">
    <citation type="submission" date="2018-06" db="EMBL/GenBank/DDBJ databases">
        <authorList>
            <consortium name="Pathogen Informatics"/>
            <person name="Doyle S."/>
        </authorList>
    </citation>
    <scope>NUCLEOTIDE SEQUENCE [LARGE SCALE GENOMIC DNA]</scope>
    <source>
        <strain evidence="3 4">NCTC11842</strain>
    </source>
</reference>
<accession>A0A2X2D483</accession>
<organism evidence="3 4">
    <name type="scientific">Pseudomonas luteola</name>
    <dbReference type="NCBI Taxonomy" id="47886"/>
    <lineage>
        <taxon>Bacteria</taxon>
        <taxon>Pseudomonadati</taxon>
        <taxon>Pseudomonadota</taxon>
        <taxon>Gammaproteobacteria</taxon>
        <taxon>Pseudomonadales</taxon>
        <taxon>Pseudomonadaceae</taxon>
        <taxon>Pseudomonas</taxon>
    </lineage>
</organism>
<dbReference type="InterPro" id="IPR009739">
    <property type="entry name" value="LprI-like_N"/>
</dbReference>
<evidence type="ECO:0000259" key="2">
    <source>
        <dbReference type="Pfam" id="PF07007"/>
    </source>
</evidence>
<dbReference type="AlphaFoldDB" id="A0A2X2D483"/>
<proteinExistence type="predicted"/>
<dbReference type="PANTHER" id="PTHR39176:SF1">
    <property type="entry name" value="PERIPLASMIC PROTEIN"/>
    <property type="match status" value="1"/>
</dbReference>
<dbReference type="PANTHER" id="PTHR39176">
    <property type="entry name" value="PERIPLASMIC PROTEIN-RELATED"/>
    <property type="match status" value="1"/>
</dbReference>
<dbReference type="RefSeq" id="WP_010796225.1">
    <property type="nucleotide sequence ID" value="NZ_FQYS01000020.1"/>
</dbReference>